<feature type="compositionally biased region" description="Basic and acidic residues" evidence="1">
    <location>
        <begin position="241"/>
        <end position="258"/>
    </location>
</feature>
<feature type="compositionally biased region" description="Basic residues" evidence="1">
    <location>
        <begin position="259"/>
        <end position="272"/>
    </location>
</feature>
<feature type="compositionally biased region" description="Basic and acidic residues" evidence="1">
    <location>
        <begin position="30"/>
        <end position="46"/>
    </location>
</feature>
<evidence type="ECO:0000313" key="2">
    <source>
        <dbReference type="EMBL" id="KAK8164042.1"/>
    </source>
</evidence>
<organism evidence="2 3">
    <name type="scientific">Phyllosticta citrichinensis</name>
    <dbReference type="NCBI Taxonomy" id="1130410"/>
    <lineage>
        <taxon>Eukaryota</taxon>
        <taxon>Fungi</taxon>
        <taxon>Dikarya</taxon>
        <taxon>Ascomycota</taxon>
        <taxon>Pezizomycotina</taxon>
        <taxon>Dothideomycetes</taxon>
        <taxon>Dothideomycetes incertae sedis</taxon>
        <taxon>Botryosphaeriales</taxon>
        <taxon>Phyllostictaceae</taxon>
        <taxon>Phyllosticta</taxon>
    </lineage>
</organism>
<feature type="compositionally biased region" description="Basic and acidic residues" evidence="1">
    <location>
        <begin position="1"/>
        <end position="21"/>
    </location>
</feature>
<gene>
    <name evidence="2" type="ORF">IWX90DRAFT_247956</name>
</gene>
<feature type="compositionally biased region" description="Polar residues" evidence="1">
    <location>
        <begin position="217"/>
        <end position="232"/>
    </location>
</feature>
<sequence length="272" mass="31128">MTGERTELARHGWGRPKEDTVGRGPGHLPPGRDKTARVKRKERDPTGEDVVGTRVGDGLKWDGRRPVSVIHQSPLRMAPETFRRRLHHVVSRTSTTEGQKPGCDHSQPWNKQVSRRHPLSFSSPNPSINPLFHFHCVRRQSKASPSLLSFLHRYHHPIHASSRQKRFDPHATNNSSDFLGERFSSLSSLPIPIAIPLPLRTRSRSINAHTHNRRPSNSRQHVSSNSPRSNPAQPRPLRNRAATESHHQSRLKEAVDKEKKRKERKKEKKTRD</sequence>
<evidence type="ECO:0000256" key="1">
    <source>
        <dbReference type="SAM" id="MobiDB-lite"/>
    </source>
</evidence>
<protein>
    <submittedName>
        <fullName evidence="2">Uncharacterized protein</fullName>
    </submittedName>
</protein>
<name>A0ABR1XQX9_9PEZI</name>
<feature type="region of interest" description="Disordered" evidence="1">
    <location>
        <begin position="208"/>
        <end position="272"/>
    </location>
</feature>
<feature type="region of interest" description="Disordered" evidence="1">
    <location>
        <begin position="91"/>
        <end position="110"/>
    </location>
</feature>
<evidence type="ECO:0000313" key="3">
    <source>
        <dbReference type="Proteomes" id="UP001456524"/>
    </source>
</evidence>
<feature type="region of interest" description="Disordered" evidence="1">
    <location>
        <begin position="1"/>
        <end position="57"/>
    </location>
</feature>
<reference evidence="2 3" key="1">
    <citation type="journal article" date="2022" name="G3 (Bethesda)">
        <title>Enemy or ally: a genomic approach to elucidate the lifestyle of Phyllosticta citrichinaensis.</title>
        <authorList>
            <person name="Buijs V.A."/>
            <person name="Groenewald J.Z."/>
            <person name="Haridas S."/>
            <person name="LaButti K.M."/>
            <person name="Lipzen A."/>
            <person name="Martin F.M."/>
            <person name="Barry K."/>
            <person name="Grigoriev I.V."/>
            <person name="Crous P.W."/>
            <person name="Seidl M.F."/>
        </authorList>
    </citation>
    <scope>NUCLEOTIDE SEQUENCE [LARGE SCALE GENOMIC DNA]</scope>
    <source>
        <strain evidence="2 3">CBS 129764</strain>
    </source>
</reference>
<accession>A0ABR1XQX9</accession>
<comment type="caution">
    <text evidence="2">The sequence shown here is derived from an EMBL/GenBank/DDBJ whole genome shotgun (WGS) entry which is preliminary data.</text>
</comment>
<dbReference type="EMBL" id="JBBWUH010000006">
    <property type="protein sequence ID" value="KAK8164042.1"/>
    <property type="molecule type" value="Genomic_DNA"/>
</dbReference>
<keyword evidence="3" id="KW-1185">Reference proteome</keyword>
<proteinExistence type="predicted"/>
<dbReference type="Proteomes" id="UP001456524">
    <property type="component" value="Unassembled WGS sequence"/>
</dbReference>